<protein>
    <recommendedName>
        <fullName evidence="4">ABC transporter permease</fullName>
    </recommendedName>
</protein>
<feature type="transmembrane region" description="Helical" evidence="1">
    <location>
        <begin position="108"/>
        <end position="131"/>
    </location>
</feature>
<feature type="transmembrane region" description="Helical" evidence="1">
    <location>
        <begin position="161"/>
        <end position="183"/>
    </location>
</feature>
<dbReference type="RefSeq" id="WP_342113267.1">
    <property type="nucleotide sequence ID" value="NZ_JBCAUN010000002.1"/>
</dbReference>
<gene>
    <name evidence="2" type="ORF">WJX64_09145</name>
</gene>
<accession>A0ABU9W3Y0</accession>
<feature type="transmembrane region" description="Helical" evidence="1">
    <location>
        <begin position="81"/>
        <end position="101"/>
    </location>
</feature>
<feature type="transmembrane region" description="Helical" evidence="1">
    <location>
        <begin position="216"/>
        <end position="248"/>
    </location>
</feature>
<feature type="transmembrane region" description="Helical" evidence="1">
    <location>
        <begin position="34"/>
        <end position="61"/>
    </location>
</feature>
<feature type="transmembrane region" description="Helical" evidence="1">
    <location>
        <begin position="190"/>
        <end position="210"/>
    </location>
</feature>
<keyword evidence="1" id="KW-0472">Membrane</keyword>
<dbReference type="EMBL" id="JBCLVG010000002">
    <property type="protein sequence ID" value="MEN1946711.1"/>
    <property type="molecule type" value="Genomic_DNA"/>
</dbReference>
<sequence length="254" mass="27324">MTTVVAPPTTRTETRSRAHEIWRIVRLHCINPSVFFGIPAIILAGAWAVVMVIGLIAQGAGATPADLENMRYSWAVISPQWYLVVVGVQAVGLTFSFALGFGATRRDFWLGTAVMFSLVSVLFAAVIATLVQLEIATGGWGLGVHMFDALWYGQTSWLVDFYTTFALEALVLFIGAGVTTIYMRWRIPGMLIVTAAFTALVLGGIAWATLSGSWAAIFAWFSGLGLVGGFSLVLAIAVLFAVGGYVVIRRATPR</sequence>
<evidence type="ECO:0008006" key="4">
    <source>
        <dbReference type="Google" id="ProtNLM"/>
    </source>
</evidence>
<reference evidence="2 3" key="1">
    <citation type="submission" date="2024-03" db="EMBL/GenBank/DDBJ databases">
        <title>YIM 134122 draft genome.</title>
        <authorList>
            <person name="Zuo S."/>
            <person name="Xiong L."/>
        </authorList>
    </citation>
    <scope>NUCLEOTIDE SEQUENCE [LARGE SCALE GENOMIC DNA]</scope>
    <source>
        <strain evidence="2 3">YIM 134122</strain>
    </source>
</reference>
<proteinExistence type="predicted"/>
<keyword evidence="3" id="KW-1185">Reference proteome</keyword>
<evidence type="ECO:0000256" key="1">
    <source>
        <dbReference type="SAM" id="Phobius"/>
    </source>
</evidence>
<comment type="caution">
    <text evidence="2">The sequence shown here is derived from an EMBL/GenBank/DDBJ whole genome shotgun (WGS) entry which is preliminary data.</text>
</comment>
<dbReference type="Proteomes" id="UP001425155">
    <property type="component" value="Unassembled WGS sequence"/>
</dbReference>
<evidence type="ECO:0000313" key="3">
    <source>
        <dbReference type="Proteomes" id="UP001425155"/>
    </source>
</evidence>
<organism evidence="2 3">
    <name type="scientific">Leifsonia stereocauli</name>
    <dbReference type="NCBI Taxonomy" id="3134136"/>
    <lineage>
        <taxon>Bacteria</taxon>
        <taxon>Bacillati</taxon>
        <taxon>Actinomycetota</taxon>
        <taxon>Actinomycetes</taxon>
        <taxon>Micrococcales</taxon>
        <taxon>Microbacteriaceae</taxon>
        <taxon>Leifsonia</taxon>
    </lineage>
</organism>
<keyword evidence="1" id="KW-0812">Transmembrane</keyword>
<keyword evidence="1" id="KW-1133">Transmembrane helix</keyword>
<name>A0ABU9W3Y0_9MICO</name>
<evidence type="ECO:0000313" key="2">
    <source>
        <dbReference type="EMBL" id="MEN1946711.1"/>
    </source>
</evidence>